<name>A0AA36CY26_9BILA</name>
<evidence type="ECO:0000256" key="2">
    <source>
        <dbReference type="ARBA" id="ARBA00022801"/>
    </source>
</evidence>
<reference evidence="9" key="1">
    <citation type="submission" date="2023-06" db="EMBL/GenBank/DDBJ databases">
        <authorList>
            <person name="Delattre M."/>
        </authorList>
    </citation>
    <scope>NUCLEOTIDE SEQUENCE</scope>
    <source>
        <strain evidence="9">AF72</strain>
    </source>
</reference>
<dbReference type="InterPro" id="IPR001650">
    <property type="entry name" value="Helicase_C-like"/>
</dbReference>
<evidence type="ECO:0000256" key="1">
    <source>
        <dbReference type="ARBA" id="ARBA00022741"/>
    </source>
</evidence>
<dbReference type="InterPro" id="IPR027417">
    <property type="entry name" value="P-loop_NTPase"/>
</dbReference>
<evidence type="ECO:0000256" key="6">
    <source>
        <dbReference type="SAM" id="MobiDB-lite"/>
    </source>
</evidence>
<dbReference type="GO" id="GO:0005524">
    <property type="term" value="F:ATP binding"/>
    <property type="evidence" value="ECO:0007669"/>
    <property type="project" value="UniProtKB-KW"/>
</dbReference>
<evidence type="ECO:0000259" key="7">
    <source>
        <dbReference type="PROSITE" id="PS51192"/>
    </source>
</evidence>
<dbReference type="PANTHER" id="PTHR47959">
    <property type="entry name" value="ATP-DEPENDENT RNA HELICASE RHLE-RELATED"/>
    <property type="match status" value="1"/>
</dbReference>
<evidence type="ECO:0000256" key="3">
    <source>
        <dbReference type="ARBA" id="ARBA00022806"/>
    </source>
</evidence>
<dbReference type="InterPro" id="IPR014001">
    <property type="entry name" value="Helicase_ATP-bd"/>
</dbReference>
<dbReference type="Pfam" id="PF00270">
    <property type="entry name" value="DEAD"/>
    <property type="match status" value="1"/>
</dbReference>
<feature type="compositionally biased region" description="Basic residues" evidence="6">
    <location>
        <begin position="534"/>
        <end position="548"/>
    </location>
</feature>
<dbReference type="PROSITE" id="PS51192">
    <property type="entry name" value="HELICASE_ATP_BIND_1"/>
    <property type="match status" value="1"/>
</dbReference>
<keyword evidence="10" id="KW-1185">Reference proteome</keyword>
<feature type="non-terminal residue" evidence="9">
    <location>
        <position position="548"/>
    </location>
</feature>
<dbReference type="PROSITE" id="PS51194">
    <property type="entry name" value="HELICASE_CTER"/>
    <property type="match status" value="1"/>
</dbReference>
<keyword evidence="1 5" id="KW-0547">Nucleotide-binding</keyword>
<dbReference type="InterPro" id="IPR050079">
    <property type="entry name" value="DEAD_box_RNA_helicase"/>
</dbReference>
<feature type="domain" description="Helicase ATP-binding" evidence="7">
    <location>
        <begin position="87"/>
        <end position="195"/>
    </location>
</feature>
<protein>
    <recommendedName>
        <fullName evidence="11">ATP-dependent RNA helicase DDX27</fullName>
    </recommendedName>
</protein>
<dbReference type="SMART" id="SM00487">
    <property type="entry name" value="DEXDc"/>
    <property type="match status" value="1"/>
</dbReference>
<evidence type="ECO:0000259" key="8">
    <source>
        <dbReference type="PROSITE" id="PS51194"/>
    </source>
</evidence>
<sequence>MPYFRNLTFTRKAPDGSNVESANYGGDRGPGRSPTRQMSKRLLLVNHNEPTSPVARRVDSCLCRRFFAQTRNGFYGDICNAEFVAMLLKFEDACPSGGLDLKAQEAALRLGPDIVVATPGRLLDHLHNAPSFTLATIEVLVLDEADRMLEQAFEEQMKEIIRLCASKRQTLLFSATMTDQIEHLADMSLKKPVKIFINENTETALRLRQEFIRIRGNREEDREPIVAGLVTRTFQEQTMIFVKTKRYCQRLQIVLGLLGVKVGQMHSSLTQSQRIDALAKFKRRELDVLVSTDLAARGLDIEGVQTVINMNMPNNIKQYIHRVGRTARAGKAGRSISLVGEEDRKLFKEILAHNQDKLLKQRVVAPEVIAAYKGRVDDLEGSVAKIEEDERTERSIRIAEADLKRTEERVEHGKADRDGRNWIKQPTDAEKLRKKEDKRKLKELEAKKKKTEKTGEEKQADRAQAFQARMAKRQRKGKRMRALADNDNQGKQGKLNKTKGGKVKKSSFTTELAGISKRGVKAARAGPEDAGFRTAKRQHMKGGKQKRS</sequence>
<dbReference type="InterPro" id="IPR000629">
    <property type="entry name" value="RNA-helicase_DEAD-box_CS"/>
</dbReference>
<dbReference type="EMBL" id="CATQJA010002651">
    <property type="protein sequence ID" value="CAJ0577484.1"/>
    <property type="molecule type" value="Genomic_DNA"/>
</dbReference>
<dbReference type="InterPro" id="IPR011545">
    <property type="entry name" value="DEAD/DEAH_box_helicase_dom"/>
</dbReference>
<feature type="compositionally biased region" description="Basic residues" evidence="6">
    <location>
        <begin position="470"/>
        <end position="481"/>
    </location>
</feature>
<dbReference type="GO" id="GO:0016787">
    <property type="term" value="F:hydrolase activity"/>
    <property type="evidence" value="ECO:0007669"/>
    <property type="project" value="UniProtKB-KW"/>
</dbReference>
<comment type="similarity">
    <text evidence="5">Belongs to the DEAD box helicase family.</text>
</comment>
<proteinExistence type="inferred from homology"/>
<keyword evidence="4 5" id="KW-0067">ATP-binding</keyword>
<dbReference type="CDD" id="cd18787">
    <property type="entry name" value="SF2_C_DEAD"/>
    <property type="match status" value="1"/>
</dbReference>
<evidence type="ECO:0000256" key="4">
    <source>
        <dbReference type="ARBA" id="ARBA00022840"/>
    </source>
</evidence>
<feature type="region of interest" description="Disordered" evidence="6">
    <location>
        <begin position="407"/>
        <end position="431"/>
    </location>
</feature>
<feature type="region of interest" description="Disordered" evidence="6">
    <location>
        <begin position="443"/>
        <end position="548"/>
    </location>
</feature>
<feature type="compositionally biased region" description="Basic residues" evidence="6">
    <location>
        <begin position="494"/>
        <end position="505"/>
    </location>
</feature>
<keyword evidence="2 5" id="KW-0378">Hydrolase</keyword>
<dbReference type="Pfam" id="PF00271">
    <property type="entry name" value="Helicase_C"/>
    <property type="match status" value="1"/>
</dbReference>
<feature type="domain" description="Helicase C-terminal" evidence="8">
    <location>
        <begin position="206"/>
        <end position="370"/>
    </location>
</feature>
<dbReference type="SMART" id="SM00490">
    <property type="entry name" value="HELICc"/>
    <property type="match status" value="1"/>
</dbReference>
<dbReference type="PROSITE" id="PS00039">
    <property type="entry name" value="DEAD_ATP_HELICASE"/>
    <property type="match status" value="1"/>
</dbReference>
<keyword evidence="3 5" id="KW-0347">Helicase</keyword>
<evidence type="ECO:0000313" key="10">
    <source>
        <dbReference type="Proteomes" id="UP001177023"/>
    </source>
</evidence>
<accession>A0AA36CY26</accession>
<evidence type="ECO:0000313" key="9">
    <source>
        <dbReference type="EMBL" id="CAJ0577484.1"/>
    </source>
</evidence>
<dbReference type="PANTHER" id="PTHR47959:SF1">
    <property type="entry name" value="ATP-DEPENDENT RNA HELICASE DBPA"/>
    <property type="match status" value="1"/>
</dbReference>
<dbReference type="GO" id="GO:0005829">
    <property type="term" value="C:cytosol"/>
    <property type="evidence" value="ECO:0007669"/>
    <property type="project" value="TreeGrafter"/>
</dbReference>
<dbReference type="Gene3D" id="3.40.50.300">
    <property type="entry name" value="P-loop containing nucleotide triphosphate hydrolases"/>
    <property type="match status" value="2"/>
</dbReference>
<feature type="compositionally biased region" description="Basic and acidic residues" evidence="6">
    <location>
        <begin position="443"/>
        <end position="461"/>
    </location>
</feature>
<organism evidence="9 10">
    <name type="scientific">Mesorhabditis spiculigera</name>
    <dbReference type="NCBI Taxonomy" id="96644"/>
    <lineage>
        <taxon>Eukaryota</taxon>
        <taxon>Metazoa</taxon>
        <taxon>Ecdysozoa</taxon>
        <taxon>Nematoda</taxon>
        <taxon>Chromadorea</taxon>
        <taxon>Rhabditida</taxon>
        <taxon>Rhabditina</taxon>
        <taxon>Rhabditomorpha</taxon>
        <taxon>Rhabditoidea</taxon>
        <taxon>Rhabditidae</taxon>
        <taxon>Mesorhabditinae</taxon>
        <taxon>Mesorhabditis</taxon>
    </lineage>
</organism>
<dbReference type="Proteomes" id="UP001177023">
    <property type="component" value="Unassembled WGS sequence"/>
</dbReference>
<gene>
    <name evidence="9" type="ORF">MSPICULIGERA_LOCUS15756</name>
</gene>
<feature type="region of interest" description="Disordered" evidence="6">
    <location>
        <begin position="12"/>
        <end position="35"/>
    </location>
</feature>
<dbReference type="GO" id="GO:0003676">
    <property type="term" value="F:nucleic acid binding"/>
    <property type="evidence" value="ECO:0007669"/>
    <property type="project" value="InterPro"/>
</dbReference>
<dbReference type="AlphaFoldDB" id="A0AA36CY26"/>
<evidence type="ECO:0000256" key="5">
    <source>
        <dbReference type="RuleBase" id="RU000492"/>
    </source>
</evidence>
<dbReference type="GO" id="GO:0003724">
    <property type="term" value="F:RNA helicase activity"/>
    <property type="evidence" value="ECO:0007669"/>
    <property type="project" value="TreeGrafter"/>
</dbReference>
<dbReference type="SUPFAM" id="SSF52540">
    <property type="entry name" value="P-loop containing nucleoside triphosphate hydrolases"/>
    <property type="match status" value="1"/>
</dbReference>
<evidence type="ECO:0008006" key="11">
    <source>
        <dbReference type="Google" id="ProtNLM"/>
    </source>
</evidence>
<dbReference type="GO" id="GO:0043186">
    <property type="term" value="C:P granule"/>
    <property type="evidence" value="ECO:0007669"/>
    <property type="project" value="UniProtKB-ARBA"/>
</dbReference>
<comment type="caution">
    <text evidence="9">The sequence shown here is derived from an EMBL/GenBank/DDBJ whole genome shotgun (WGS) entry which is preliminary data.</text>
</comment>